<protein>
    <submittedName>
        <fullName evidence="2">Uncharacterized protein</fullName>
    </submittedName>
</protein>
<feature type="compositionally biased region" description="Polar residues" evidence="1">
    <location>
        <begin position="30"/>
        <end position="40"/>
    </location>
</feature>
<dbReference type="VEuPathDB" id="FungiDB:Z520_11130"/>
<keyword evidence="3" id="KW-1185">Reference proteome</keyword>
<accession>A0A0D2K9J8</accession>
<name>A0A0D2K9J8_9EURO</name>
<evidence type="ECO:0000313" key="2">
    <source>
        <dbReference type="EMBL" id="KIX93073.1"/>
    </source>
</evidence>
<dbReference type="RefSeq" id="XP_016627196.1">
    <property type="nucleotide sequence ID" value="XM_016781619.1"/>
</dbReference>
<dbReference type="Proteomes" id="UP000053411">
    <property type="component" value="Unassembled WGS sequence"/>
</dbReference>
<dbReference type="EMBL" id="KN848097">
    <property type="protein sequence ID" value="KIX93073.1"/>
    <property type="molecule type" value="Genomic_DNA"/>
</dbReference>
<feature type="region of interest" description="Disordered" evidence="1">
    <location>
        <begin position="84"/>
        <end position="103"/>
    </location>
</feature>
<feature type="region of interest" description="Disordered" evidence="1">
    <location>
        <begin position="1"/>
        <end position="79"/>
    </location>
</feature>
<feature type="compositionally biased region" description="Basic and acidic residues" evidence="1">
    <location>
        <begin position="44"/>
        <end position="54"/>
    </location>
</feature>
<dbReference type="GeneID" id="27716876"/>
<evidence type="ECO:0000256" key="1">
    <source>
        <dbReference type="SAM" id="MobiDB-lite"/>
    </source>
</evidence>
<organism evidence="2 3">
    <name type="scientific">Fonsecaea multimorphosa CBS 102226</name>
    <dbReference type="NCBI Taxonomy" id="1442371"/>
    <lineage>
        <taxon>Eukaryota</taxon>
        <taxon>Fungi</taxon>
        <taxon>Dikarya</taxon>
        <taxon>Ascomycota</taxon>
        <taxon>Pezizomycotina</taxon>
        <taxon>Eurotiomycetes</taxon>
        <taxon>Chaetothyriomycetidae</taxon>
        <taxon>Chaetothyriales</taxon>
        <taxon>Herpotrichiellaceae</taxon>
        <taxon>Fonsecaea</taxon>
    </lineage>
</organism>
<dbReference type="OrthoDB" id="4141829at2759"/>
<reference evidence="2 3" key="1">
    <citation type="submission" date="2015-01" db="EMBL/GenBank/DDBJ databases">
        <title>The Genome Sequence of Fonsecaea multimorphosa CBS 102226.</title>
        <authorList>
            <consortium name="The Broad Institute Genomics Platform"/>
            <person name="Cuomo C."/>
            <person name="de Hoog S."/>
            <person name="Gorbushina A."/>
            <person name="Stielow B."/>
            <person name="Teixiera M."/>
            <person name="Abouelleil A."/>
            <person name="Chapman S.B."/>
            <person name="Priest M."/>
            <person name="Young S.K."/>
            <person name="Wortman J."/>
            <person name="Nusbaum C."/>
            <person name="Birren B."/>
        </authorList>
    </citation>
    <scope>NUCLEOTIDE SEQUENCE [LARGE SCALE GENOMIC DNA]</scope>
    <source>
        <strain evidence="2 3">CBS 102226</strain>
    </source>
</reference>
<feature type="compositionally biased region" description="Polar residues" evidence="1">
    <location>
        <begin position="1"/>
        <end position="11"/>
    </location>
</feature>
<sequence>MCFGNSQTLDDPTQPAARSTKLWGRDIYDPTQQPIHTTESNDAEMSKAQDESKKERKGSHKHRPEFVDVTDQDHEPRPIARTLSGAEVEAARPMSKKSVQNKWRSKNSAAYTYAQGAGMAAGATFAANAM</sequence>
<proteinExistence type="predicted"/>
<evidence type="ECO:0000313" key="3">
    <source>
        <dbReference type="Proteomes" id="UP000053411"/>
    </source>
</evidence>
<gene>
    <name evidence="2" type="ORF">Z520_11130</name>
</gene>
<dbReference type="AlphaFoldDB" id="A0A0D2K9J8"/>